<evidence type="ECO:0000313" key="1">
    <source>
        <dbReference type="EMBL" id="ELQ36700.1"/>
    </source>
</evidence>
<gene>
    <name evidence="1" type="ORF">OOU_Y34scaffold00645g7</name>
</gene>
<sequence length="100" mass="11347">MANGSSDAALEENKVKSCVLWARMMERQAQVKCQIWVWSRLHFASVLRFGLPAPKMEGSNICLGLRNEKMTRFDQQTASYLHPRTGSSLLLLYPEKGCTQ</sequence>
<proteinExistence type="predicted"/>
<dbReference type="Proteomes" id="UP000011086">
    <property type="component" value="Unassembled WGS sequence"/>
</dbReference>
<protein>
    <submittedName>
        <fullName evidence="1">Uncharacterized protein</fullName>
    </submittedName>
</protein>
<name>A0AA97NUR3_PYRO3</name>
<organism evidence="1">
    <name type="scientific">Pyricularia oryzae (strain Y34)</name>
    <name type="common">Rice blast fungus</name>
    <name type="synonym">Magnaporthe oryzae</name>
    <dbReference type="NCBI Taxonomy" id="1143189"/>
    <lineage>
        <taxon>Eukaryota</taxon>
        <taxon>Fungi</taxon>
        <taxon>Dikarya</taxon>
        <taxon>Ascomycota</taxon>
        <taxon>Pezizomycotina</taxon>
        <taxon>Sordariomycetes</taxon>
        <taxon>Sordariomycetidae</taxon>
        <taxon>Magnaporthales</taxon>
        <taxon>Pyriculariaceae</taxon>
        <taxon>Pyricularia</taxon>
    </lineage>
</organism>
<dbReference type="EMBL" id="JH793721">
    <property type="protein sequence ID" value="ELQ36700.1"/>
    <property type="molecule type" value="Genomic_DNA"/>
</dbReference>
<reference evidence="1" key="1">
    <citation type="journal article" date="2012" name="PLoS Genet.">
        <title>Comparative analysis of the genomes of two field isolates of the rice blast fungus Magnaporthe oryzae.</title>
        <authorList>
            <person name="Xue M."/>
            <person name="Yang J."/>
            <person name="Li Z."/>
            <person name="Hu S."/>
            <person name="Yao N."/>
            <person name="Dean R.A."/>
            <person name="Zhao W."/>
            <person name="Shen M."/>
            <person name="Zhang H."/>
            <person name="Li C."/>
            <person name="Liu L."/>
            <person name="Cao L."/>
            <person name="Xu X."/>
            <person name="Xing Y."/>
            <person name="Hsiang T."/>
            <person name="Zhang Z."/>
            <person name="Xu J.R."/>
            <person name="Peng Y.L."/>
        </authorList>
    </citation>
    <scope>NUCLEOTIDE SEQUENCE</scope>
    <source>
        <strain evidence="1">Y34</strain>
    </source>
</reference>
<dbReference type="AlphaFoldDB" id="A0AA97NUR3"/>
<accession>A0AA97NUR3</accession>